<keyword evidence="3 8" id="KW-0812">Transmembrane</keyword>
<feature type="transmembrane region" description="Helical" evidence="8">
    <location>
        <begin position="173"/>
        <end position="197"/>
    </location>
</feature>
<comment type="caution">
    <text evidence="9">The sequence shown here is derived from an EMBL/GenBank/DDBJ whole genome shotgun (WGS) entry which is preliminary data.</text>
</comment>
<evidence type="ECO:0000256" key="7">
    <source>
        <dbReference type="ARBA" id="ARBA00023235"/>
    </source>
</evidence>
<evidence type="ECO:0000256" key="3">
    <source>
        <dbReference type="ARBA" id="ARBA00022692"/>
    </source>
</evidence>
<keyword evidence="5 8" id="KW-1133">Transmembrane helix</keyword>
<dbReference type="AlphaFoldDB" id="A0ABD5W0X3"/>
<feature type="transmembrane region" description="Helical" evidence="8">
    <location>
        <begin position="85"/>
        <end position="106"/>
    </location>
</feature>
<accession>A0ABD5W0X3</accession>
<keyword evidence="7" id="KW-0413">Isomerase</keyword>
<dbReference type="RefSeq" id="WP_267163886.1">
    <property type="nucleotide sequence ID" value="NZ_CP112972.1"/>
</dbReference>
<proteinExistence type="predicted"/>
<dbReference type="GO" id="GO:0045436">
    <property type="term" value="F:lycopene beta cyclase activity"/>
    <property type="evidence" value="ECO:0007669"/>
    <property type="project" value="UniProtKB-ARBA"/>
</dbReference>
<evidence type="ECO:0000256" key="6">
    <source>
        <dbReference type="ARBA" id="ARBA00023136"/>
    </source>
</evidence>
<evidence type="ECO:0000313" key="9">
    <source>
        <dbReference type="EMBL" id="MFC7058084.1"/>
    </source>
</evidence>
<sequence>MIPPETYFQFHLVFVLPVLVLLVVISWYQGTRMDSPAAVAGLVVILALALGYTTPWDNLLIEAGVWWYGDGVVWETLWAAPVGEYLFFLAQPTAGVLFLCLLDVPTDMSLSLTLRERLAGLLAGIGVSVVGAVLLVSGDSWRYFAAILAWAGPVLAIQWAFGWTYLWHVRRPVAVAIAVPTLYFWVADWAAISLDLWTISDTYTLGIAPFGFPVEEALFFVVTNIFVVQGYALYCWLVAQWQTVAIVELPGVTGEPGD</sequence>
<dbReference type="InterPro" id="IPR017825">
    <property type="entry name" value="Lycopene_cyclase_dom"/>
</dbReference>
<comment type="pathway">
    <text evidence="2">Carotenoid biosynthesis.</text>
</comment>
<dbReference type="GO" id="GO:0016020">
    <property type="term" value="C:membrane"/>
    <property type="evidence" value="ECO:0007669"/>
    <property type="project" value="UniProtKB-SubCell"/>
</dbReference>
<keyword evidence="6 8" id="KW-0472">Membrane</keyword>
<feature type="transmembrane region" description="Helical" evidence="8">
    <location>
        <begin position="35"/>
        <end position="52"/>
    </location>
</feature>
<gene>
    <name evidence="9" type="ORF">ACFQQG_07745</name>
</gene>
<dbReference type="GO" id="GO:0016117">
    <property type="term" value="P:carotenoid biosynthetic process"/>
    <property type="evidence" value="ECO:0007669"/>
    <property type="project" value="UniProtKB-KW"/>
</dbReference>
<dbReference type="GeneID" id="76630041"/>
<dbReference type="EMBL" id="JBHSZI010000001">
    <property type="protein sequence ID" value="MFC7058084.1"/>
    <property type="molecule type" value="Genomic_DNA"/>
</dbReference>
<feature type="transmembrane region" description="Helical" evidence="8">
    <location>
        <begin position="217"/>
        <end position="239"/>
    </location>
</feature>
<feature type="transmembrane region" description="Helical" evidence="8">
    <location>
        <begin position="118"/>
        <end position="137"/>
    </location>
</feature>
<dbReference type="NCBIfam" id="TIGR03462">
    <property type="entry name" value="CarR_dom_SF"/>
    <property type="match status" value="2"/>
</dbReference>
<name>A0ABD5W0X3_9EURY</name>
<keyword evidence="10" id="KW-1185">Reference proteome</keyword>
<protein>
    <submittedName>
        <fullName evidence="9">Lycopene cyclase domain-containing protein</fullName>
    </submittedName>
</protein>
<reference evidence="9 10" key="1">
    <citation type="journal article" date="2019" name="Int. J. Syst. Evol. Microbiol.">
        <title>The Global Catalogue of Microorganisms (GCM) 10K type strain sequencing project: providing services to taxonomists for standard genome sequencing and annotation.</title>
        <authorList>
            <consortium name="The Broad Institute Genomics Platform"/>
            <consortium name="The Broad Institute Genome Sequencing Center for Infectious Disease"/>
            <person name="Wu L."/>
            <person name="Ma J."/>
        </authorList>
    </citation>
    <scope>NUCLEOTIDE SEQUENCE [LARGE SCALE GENOMIC DNA]</scope>
    <source>
        <strain evidence="9 10">JCM 30072</strain>
    </source>
</reference>
<keyword evidence="4" id="KW-0125">Carotenoid biosynthesis</keyword>
<feature type="transmembrane region" description="Helical" evidence="8">
    <location>
        <begin position="6"/>
        <end position="28"/>
    </location>
</feature>
<comment type="subcellular location">
    <subcellularLocation>
        <location evidence="1">Membrane</location>
        <topology evidence="1">Multi-pass membrane protein</topology>
    </subcellularLocation>
</comment>
<feature type="transmembrane region" description="Helical" evidence="8">
    <location>
        <begin position="143"/>
        <end position="166"/>
    </location>
</feature>
<evidence type="ECO:0000313" key="10">
    <source>
        <dbReference type="Proteomes" id="UP001596445"/>
    </source>
</evidence>
<evidence type="ECO:0000256" key="5">
    <source>
        <dbReference type="ARBA" id="ARBA00022989"/>
    </source>
</evidence>
<evidence type="ECO:0000256" key="4">
    <source>
        <dbReference type="ARBA" id="ARBA00022746"/>
    </source>
</evidence>
<evidence type="ECO:0000256" key="2">
    <source>
        <dbReference type="ARBA" id="ARBA00004829"/>
    </source>
</evidence>
<evidence type="ECO:0000256" key="8">
    <source>
        <dbReference type="SAM" id="Phobius"/>
    </source>
</evidence>
<organism evidence="9 10">
    <name type="scientific">Halovenus salina</name>
    <dbReference type="NCBI Taxonomy" id="1510225"/>
    <lineage>
        <taxon>Archaea</taxon>
        <taxon>Methanobacteriati</taxon>
        <taxon>Methanobacteriota</taxon>
        <taxon>Stenosarchaea group</taxon>
        <taxon>Halobacteria</taxon>
        <taxon>Halobacteriales</taxon>
        <taxon>Haloarculaceae</taxon>
        <taxon>Halovenus</taxon>
    </lineage>
</organism>
<evidence type="ECO:0000256" key="1">
    <source>
        <dbReference type="ARBA" id="ARBA00004141"/>
    </source>
</evidence>
<dbReference type="Proteomes" id="UP001596445">
    <property type="component" value="Unassembled WGS sequence"/>
</dbReference>